<name>A0A6G0Y5Y3_APHCR</name>
<proteinExistence type="predicted"/>
<accession>A0A6G0Y5Y3</accession>
<sequence length="180" mass="19112">MTIIVYYGSGGKNSAHKTVIGLSRTRMPARFINRLNRPAVAVSLSREQAAAAAATGASVITGGHRRCSSSLVVVCSRTGTGRHRHKRTPSPPSRHSLSLLVYLSSLGRRSLTGHVIDVSPTARFKNTISSAGKITRASTTEMMRTVGHFGAICPPAFQPVVESAVADPPIRWQRTGGGNP</sequence>
<organism evidence="1 2">
    <name type="scientific">Aphis craccivora</name>
    <name type="common">Cowpea aphid</name>
    <dbReference type="NCBI Taxonomy" id="307492"/>
    <lineage>
        <taxon>Eukaryota</taxon>
        <taxon>Metazoa</taxon>
        <taxon>Ecdysozoa</taxon>
        <taxon>Arthropoda</taxon>
        <taxon>Hexapoda</taxon>
        <taxon>Insecta</taxon>
        <taxon>Pterygota</taxon>
        <taxon>Neoptera</taxon>
        <taxon>Paraneoptera</taxon>
        <taxon>Hemiptera</taxon>
        <taxon>Sternorrhyncha</taxon>
        <taxon>Aphidomorpha</taxon>
        <taxon>Aphidoidea</taxon>
        <taxon>Aphididae</taxon>
        <taxon>Aphidini</taxon>
        <taxon>Aphis</taxon>
        <taxon>Aphis</taxon>
    </lineage>
</organism>
<reference evidence="1 2" key="1">
    <citation type="submission" date="2019-08" db="EMBL/GenBank/DDBJ databases">
        <title>Whole genome of Aphis craccivora.</title>
        <authorList>
            <person name="Voronova N.V."/>
            <person name="Shulinski R.S."/>
            <person name="Bandarenka Y.V."/>
            <person name="Zhorov D.G."/>
            <person name="Warner D."/>
        </authorList>
    </citation>
    <scope>NUCLEOTIDE SEQUENCE [LARGE SCALE GENOMIC DNA]</scope>
    <source>
        <strain evidence="1">180601</strain>
        <tissue evidence="1">Whole Body</tissue>
    </source>
</reference>
<dbReference type="EMBL" id="VUJU01005964">
    <property type="protein sequence ID" value="KAF0749796.1"/>
    <property type="molecule type" value="Genomic_DNA"/>
</dbReference>
<protein>
    <submittedName>
        <fullName evidence="1">Uncharacterized protein</fullName>
    </submittedName>
</protein>
<evidence type="ECO:0000313" key="1">
    <source>
        <dbReference type="EMBL" id="KAF0749796.1"/>
    </source>
</evidence>
<keyword evidence="2" id="KW-1185">Reference proteome</keyword>
<comment type="caution">
    <text evidence="1">The sequence shown here is derived from an EMBL/GenBank/DDBJ whole genome shotgun (WGS) entry which is preliminary data.</text>
</comment>
<gene>
    <name evidence="1" type="ORF">FWK35_00036937</name>
</gene>
<dbReference type="AlphaFoldDB" id="A0A6G0Y5Y3"/>
<evidence type="ECO:0000313" key="2">
    <source>
        <dbReference type="Proteomes" id="UP000478052"/>
    </source>
</evidence>
<dbReference type="Proteomes" id="UP000478052">
    <property type="component" value="Unassembled WGS sequence"/>
</dbReference>